<keyword evidence="1" id="KW-1133">Transmembrane helix</keyword>
<protein>
    <submittedName>
        <fullName evidence="2">Uncharacterized protein</fullName>
    </submittedName>
</protein>
<feature type="transmembrane region" description="Helical" evidence="1">
    <location>
        <begin position="21"/>
        <end position="42"/>
    </location>
</feature>
<evidence type="ECO:0000313" key="3">
    <source>
        <dbReference type="Proteomes" id="UP000178599"/>
    </source>
</evidence>
<dbReference type="EMBL" id="MHLE01000038">
    <property type="protein sequence ID" value="OGZ02232.1"/>
    <property type="molecule type" value="Genomic_DNA"/>
</dbReference>
<name>A0A1G2CM01_9BACT</name>
<evidence type="ECO:0000256" key="1">
    <source>
        <dbReference type="SAM" id="Phobius"/>
    </source>
</evidence>
<dbReference type="AlphaFoldDB" id="A0A1G2CM01"/>
<keyword evidence="1" id="KW-0472">Membrane</keyword>
<proteinExistence type="predicted"/>
<organism evidence="2 3">
    <name type="scientific">Candidatus Liptonbacteria bacterium RIFOXYB1_FULL_36_10</name>
    <dbReference type="NCBI Taxonomy" id="1798654"/>
    <lineage>
        <taxon>Bacteria</taxon>
        <taxon>Candidatus Liptoniibacteriota</taxon>
    </lineage>
</organism>
<gene>
    <name evidence="2" type="ORF">A2390_00900</name>
</gene>
<dbReference type="Proteomes" id="UP000178599">
    <property type="component" value="Unassembled WGS sequence"/>
</dbReference>
<keyword evidence="1" id="KW-0812">Transmembrane</keyword>
<accession>A0A1G2CM01</accession>
<reference evidence="2 3" key="1">
    <citation type="journal article" date="2016" name="Nat. Commun.">
        <title>Thousands of microbial genomes shed light on interconnected biogeochemical processes in an aquifer system.</title>
        <authorList>
            <person name="Anantharaman K."/>
            <person name="Brown C.T."/>
            <person name="Hug L.A."/>
            <person name="Sharon I."/>
            <person name="Castelle C.J."/>
            <person name="Probst A.J."/>
            <person name="Thomas B.C."/>
            <person name="Singh A."/>
            <person name="Wilkins M.J."/>
            <person name="Karaoz U."/>
            <person name="Brodie E.L."/>
            <person name="Williams K.H."/>
            <person name="Hubbard S.S."/>
            <person name="Banfield J.F."/>
        </authorList>
    </citation>
    <scope>NUCLEOTIDE SEQUENCE [LARGE SCALE GENOMIC DNA]</scope>
</reference>
<comment type="caution">
    <text evidence="2">The sequence shown here is derived from an EMBL/GenBank/DDBJ whole genome shotgun (WGS) entry which is preliminary data.</text>
</comment>
<evidence type="ECO:0000313" key="2">
    <source>
        <dbReference type="EMBL" id="OGZ02232.1"/>
    </source>
</evidence>
<sequence>MKKAIKKFIRELQESSEERKTRWLYGSSAVVFVFVMVFWVSFIKMEVSSSSNLKNINAFATIKLGMESTYNSFIKAVKSENIFEFSKEKYNFVLDGLPKIKISSFPKDKKTNNK</sequence>